<dbReference type="RefSeq" id="WP_128087599.1">
    <property type="nucleotide sequence ID" value="NZ_CAUUGO010000012.1"/>
</dbReference>
<dbReference type="GeneID" id="93861209"/>
<dbReference type="PANTHER" id="PTHR43090">
    <property type="entry name" value="1-(5-PHOSPHORIBOSYL)-5-[(5-PHOSPHORIBOSYLAMINO)METHYLIDENEAMINO] IMIDAZOLE-4-CARBOXAMIDE ISOMERASE"/>
    <property type="match status" value="1"/>
</dbReference>
<keyword evidence="12" id="KW-1185">Reference proteome</keyword>
<dbReference type="GO" id="GO:0005737">
    <property type="term" value="C:cytoplasm"/>
    <property type="evidence" value="ECO:0007669"/>
    <property type="project" value="UniProtKB-SubCell"/>
</dbReference>
<dbReference type="EC" id="5.3.1.16" evidence="9"/>
<dbReference type="SUPFAM" id="SSF51366">
    <property type="entry name" value="Ribulose-phoshate binding barrel"/>
    <property type="match status" value="1"/>
</dbReference>
<dbReference type="KEGG" id="raj:RA11412_1292"/>
<evidence type="ECO:0000256" key="6">
    <source>
        <dbReference type="ARBA" id="ARBA00022605"/>
    </source>
</evidence>
<dbReference type="GO" id="GO:0000162">
    <property type="term" value="P:L-tryptophan biosynthetic process"/>
    <property type="evidence" value="ECO:0007669"/>
    <property type="project" value="TreeGrafter"/>
</dbReference>
<dbReference type="AlphaFoldDB" id="A0A2Z5QZ60"/>
<dbReference type="UniPathway" id="UPA00031">
    <property type="reaction ID" value="UER00009"/>
</dbReference>
<dbReference type="GO" id="GO:0000105">
    <property type="term" value="P:L-histidine biosynthetic process"/>
    <property type="evidence" value="ECO:0007669"/>
    <property type="project" value="UniProtKB-UniRule"/>
</dbReference>
<evidence type="ECO:0000256" key="8">
    <source>
        <dbReference type="ARBA" id="ARBA00023235"/>
    </source>
</evidence>
<dbReference type="PANTHER" id="PTHR43090:SF2">
    <property type="entry name" value="1-(5-PHOSPHORIBOSYL)-5-[(5-PHOSPHORIBOSYLAMINO)METHYLIDENEAMINO] IMIDAZOLE-4-CARBOXAMIDE ISOMERASE"/>
    <property type="match status" value="1"/>
</dbReference>
<feature type="active site" description="Proton acceptor" evidence="9">
    <location>
        <position position="16"/>
    </location>
</feature>
<dbReference type="InterPro" id="IPR023016">
    <property type="entry name" value="HisA/PriA"/>
</dbReference>
<dbReference type="InterPro" id="IPR044524">
    <property type="entry name" value="Isoase_HisA-like"/>
</dbReference>
<evidence type="ECO:0000256" key="1">
    <source>
        <dbReference type="ARBA" id="ARBA00000901"/>
    </source>
</evidence>
<keyword evidence="8 9" id="KW-0413">Isomerase</keyword>
<dbReference type="EMBL" id="AP017895">
    <property type="protein sequence ID" value="BAV87591.1"/>
    <property type="molecule type" value="Genomic_DNA"/>
</dbReference>
<name>A0A2Z5QZ60_9MICC</name>
<keyword evidence="7 9" id="KW-0368">Histidine biosynthesis</keyword>
<feature type="active site" description="Proton donor" evidence="9">
    <location>
        <position position="141"/>
    </location>
</feature>
<gene>
    <name evidence="9" type="primary">hisA</name>
    <name evidence="11" type="ORF">RA11412_1292</name>
</gene>
<comment type="pathway">
    <text evidence="3 9">Amino-acid biosynthesis; L-histidine biosynthesis; L-histidine from 5-phospho-alpha-D-ribose 1-diphosphate: step 4/9.</text>
</comment>
<reference evidence="11 12" key="1">
    <citation type="submission" date="2016-10" db="EMBL/GenBank/DDBJ databases">
        <title>Genome sequence of Rothia aeria strain JCM11412.</title>
        <authorList>
            <person name="Nambu T."/>
        </authorList>
    </citation>
    <scope>NUCLEOTIDE SEQUENCE [LARGE SCALE GENOMIC DNA]</scope>
    <source>
        <strain evidence="11 12">JCM 11412</strain>
    </source>
</reference>
<evidence type="ECO:0000256" key="7">
    <source>
        <dbReference type="ARBA" id="ARBA00023102"/>
    </source>
</evidence>
<comment type="catalytic activity">
    <reaction evidence="1 9">
        <text>1-(5-phospho-beta-D-ribosyl)-5-[(5-phospho-beta-D-ribosylamino)methylideneamino]imidazole-4-carboxamide = 5-[(5-phospho-1-deoxy-D-ribulos-1-ylimino)methylamino]-1-(5-phospho-beta-D-ribosyl)imidazole-4-carboxamide</text>
        <dbReference type="Rhea" id="RHEA:15469"/>
        <dbReference type="ChEBI" id="CHEBI:58435"/>
        <dbReference type="ChEBI" id="CHEBI:58525"/>
        <dbReference type="EC" id="5.3.1.16"/>
    </reaction>
</comment>
<dbReference type="Proteomes" id="UP000250241">
    <property type="component" value="Chromosome"/>
</dbReference>
<evidence type="ECO:0000256" key="4">
    <source>
        <dbReference type="ARBA" id="ARBA00009667"/>
    </source>
</evidence>
<dbReference type="InterPro" id="IPR011060">
    <property type="entry name" value="RibuloseP-bd_barrel"/>
</dbReference>
<protein>
    <recommendedName>
        <fullName evidence="9">1-(5-phosphoribosyl)-5-[(5-phosphoribosylamino)methylideneamino] imidazole-4-carboxamide isomerase</fullName>
        <ecNumber evidence="9">5.3.1.16</ecNumber>
    </recommendedName>
    <alternativeName>
        <fullName evidence="9">Phosphoribosylformimino-5-aminoimidazole carboxamide ribotide isomerase</fullName>
    </alternativeName>
</protein>
<dbReference type="InterPro" id="IPR006062">
    <property type="entry name" value="His_biosynth"/>
</dbReference>
<comment type="subcellular location">
    <subcellularLocation>
        <location evidence="2 9">Cytoplasm</location>
    </subcellularLocation>
</comment>
<evidence type="ECO:0000256" key="5">
    <source>
        <dbReference type="ARBA" id="ARBA00022490"/>
    </source>
</evidence>
<evidence type="ECO:0000256" key="9">
    <source>
        <dbReference type="HAMAP-Rule" id="MF_01014"/>
    </source>
</evidence>
<accession>A0A2Z5QZ60</accession>
<dbReference type="InterPro" id="IPR013785">
    <property type="entry name" value="Aldolase_TIM"/>
</dbReference>
<sequence>MHSQHLGKLQLLPAVDISEGRAVRPVGGQLLGTSQSIDPVAAAITWGEAGAEWIHLVDLDLAFGRGTNTSVLEQVIDEVRDRTSNRIKIQVSGGIKDHRSIELALSLRPDRINVTSAALAQPSWLEQVLEEHGELLALGVDVRDGVVVARGTDWRGDALDASIMWLERAGAQRYVVTDVSRDGALSGPGLEPLQHVLALTGKPVIASGGVASLNDIRVLRGMTAQGLEALVLGKALYTGRFTLEQALQVAHGTAEGVSVQEQLAWKPPTEQAESSGE</sequence>
<evidence type="ECO:0000256" key="2">
    <source>
        <dbReference type="ARBA" id="ARBA00004496"/>
    </source>
</evidence>
<evidence type="ECO:0000313" key="11">
    <source>
        <dbReference type="EMBL" id="BAV87591.1"/>
    </source>
</evidence>
<comment type="similarity">
    <text evidence="4 9 10">Belongs to the HisA/HisF family.</text>
</comment>
<proteinExistence type="inferred from homology"/>
<dbReference type="GO" id="GO:0003949">
    <property type="term" value="F:1-(5-phosphoribosyl)-5-[(5-phosphoribosylamino)methylideneamino]imidazole-4-carboxamide isomerase activity"/>
    <property type="evidence" value="ECO:0007669"/>
    <property type="project" value="UniProtKB-UniRule"/>
</dbReference>
<evidence type="ECO:0000256" key="10">
    <source>
        <dbReference type="RuleBase" id="RU003657"/>
    </source>
</evidence>
<evidence type="ECO:0000256" key="3">
    <source>
        <dbReference type="ARBA" id="ARBA00005133"/>
    </source>
</evidence>
<keyword evidence="5 9" id="KW-0963">Cytoplasm</keyword>
<dbReference type="Gene3D" id="3.20.20.70">
    <property type="entry name" value="Aldolase class I"/>
    <property type="match status" value="1"/>
</dbReference>
<organism evidence="11 12">
    <name type="scientific">Rothia aeria</name>
    <dbReference type="NCBI Taxonomy" id="172042"/>
    <lineage>
        <taxon>Bacteria</taxon>
        <taxon>Bacillati</taxon>
        <taxon>Actinomycetota</taxon>
        <taxon>Actinomycetes</taxon>
        <taxon>Micrococcales</taxon>
        <taxon>Micrococcaceae</taxon>
        <taxon>Rothia</taxon>
    </lineage>
</organism>
<dbReference type="Pfam" id="PF00977">
    <property type="entry name" value="His_biosynth"/>
    <property type="match status" value="1"/>
</dbReference>
<dbReference type="HAMAP" id="MF_01014">
    <property type="entry name" value="HisA"/>
    <property type="match status" value="1"/>
</dbReference>
<evidence type="ECO:0000313" key="12">
    <source>
        <dbReference type="Proteomes" id="UP000250241"/>
    </source>
</evidence>
<keyword evidence="6 9" id="KW-0028">Amino-acid biosynthesis</keyword>